<dbReference type="GeneID" id="64601039"/>
<organism evidence="1 2">
    <name type="scientific">Suillus plorans</name>
    <dbReference type="NCBI Taxonomy" id="116603"/>
    <lineage>
        <taxon>Eukaryota</taxon>
        <taxon>Fungi</taxon>
        <taxon>Dikarya</taxon>
        <taxon>Basidiomycota</taxon>
        <taxon>Agaricomycotina</taxon>
        <taxon>Agaricomycetes</taxon>
        <taxon>Agaricomycetidae</taxon>
        <taxon>Boletales</taxon>
        <taxon>Suillineae</taxon>
        <taxon>Suillaceae</taxon>
        <taxon>Suillus</taxon>
    </lineage>
</organism>
<gene>
    <name evidence="1" type="ORF">HD556DRAFT_1447462</name>
</gene>
<evidence type="ECO:0000313" key="2">
    <source>
        <dbReference type="Proteomes" id="UP000719766"/>
    </source>
</evidence>
<dbReference type="EMBL" id="JABBWE010000063">
    <property type="protein sequence ID" value="KAG1788989.1"/>
    <property type="molecule type" value="Genomic_DNA"/>
</dbReference>
<accession>A0A9P7AHL5</accession>
<comment type="caution">
    <text evidence="1">The sequence shown here is derived from an EMBL/GenBank/DDBJ whole genome shotgun (WGS) entry which is preliminary data.</text>
</comment>
<proteinExistence type="predicted"/>
<name>A0A9P7AHL5_9AGAM</name>
<keyword evidence="2" id="KW-1185">Reference proteome</keyword>
<dbReference type="AlphaFoldDB" id="A0A9P7AHL5"/>
<dbReference type="RefSeq" id="XP_041156136.1">
    <property type="nucleotide sequence ID" value="XM_041307275.1"/>
</dbReference>
<sequence>MVFHAYVKQITDNWSARYVITFSSREVADEWWRAVSTSTVTTFVTSVQRVNAQFYTHNNLVASVTDTLTTTGVATQFLGKVFFTLLNDTVGRNTSIIPQLEHFADHISGNSFFIRSKVAPYDYWYYPQSSNSNATKAVYVSRTERTRFIVSRTANDTAGTVMIGPDKIVIKLTTTDLSVNVNATTAQVILSLAPLSELTFSTLLTNFTVGSSLSVSGENVKELLYTEHGEQWELA</sequence>
<dbReference type="OrthoDB" id="5364171at2759"/>
<dbReference type="Proteomes" id="UP000719766">
    <property type="component" value="Unassembled WGS sequence"/>
</dbReference>
<reference evidence="1" key="1">
    <citation type="journal article" date="2020" name="New Phytol.">
        <title>Comparative genomics reveals dynamic genome evolution in host specialist ectomycorrhizal fungi.</title>
        <authorList>
            <person name="Lofgren L.A."/>
            <person name="Nguyen N.H."/>
            <person name="Vilgalys R."/>
            <person name="Ruytinx J."/>
            <person name="Liao H.L."/>
            <person name="Branco S."/>
            <person name="Kuo A."/>
            <person name="LaButti K."/>
            <person name="Lipzen A."/>
            <person name="Andreopoulos W."/>
            <person name="Pangilinan J."/>
            <person name="Riley R."/>
            <person name="Hundley H."/>
            <person name="Na H."/>
            <person name="Barry K."/>
            <person name="Grigoriev I.V."/>
            <person name="Stajich J.E."/>
            <person name="Kennedy P.G."/>
        </authorList>
    </citation>
    <scope>NUCLEOTIDE SEQUENCE</scope>
    <source>
        <strain evidence="1">S12</strain>
    </source>
</reference>
<evidence type="ECO:0000313" key="1">
    <source>
        <dbReference type="EMBL" id="KAG1788989.1"/>
    </source>
</evidence>
<protein>
    <submittedName>
        <fullName evidence="1">Uncharacterized protein</fullName>
    </submittedName>
</protein>